<keyword evidence="8" id="KW-0007">Acetylation</keyword>
<keyword evidence="10 13" id="KW-0496">Mitochondrion</keyword>
<dbReference type="AlphaFoldDB" id="Q70XJ4"/>
<reference evidence="15" key="2">
    <citation type="journal article" date="2004" name="Gene">
        <title>Marsupial relationships and a timeline for marsupial radiation in South Gondwana.</title>
        <authorList>
            <person name="Nilsson MAA"/>
            <person name="Arnason U"/>
            <person name="Spencer PBS.S"/>
            <person name="Janke A"/>
        </authorList>
    </citation>
    <scope>NUCLEOTIDE SEQUENCE</scope>
</reference>
<geneLocation type="mitochondrion" evidence="15"/>
<organism evidence="15">
    <name type="scientific">Rhyncholestes raphanurus</name>
    <name type="common">Chilean shrew opossum</name>
    <dbReference type="NCBI Taxonomy" id="33559"/>
    <lineage>
        <taxon>Eukaryota</taxon>
        <taxon>Metazoa</taxon>
        <taxon>Chordata</taxon>
        <taxon>Craniata</taxon>
        <taxon>Vertebrata</taxon>
        <taxon>Euteleostomi</taxon>
        <taxon>Mammalia</taxon>
        <taxon>Metatheria</taxon>
        <taxon>Paucituberculata</taxon>
        <taxon>Caenolestidae</taxon>
        <taxon>Rhyncholestes</taxon>
    </lineage>
</organism>
<evidence type="ECO:0000256" key="3">
    <source>
        <dbReference type="ARBA" id="ARBA00022448"/>
    </source>
</evidence>
<proteinExistence type="inferred from homology"/>
<evidence type="ECO:0000256" key="14">
    <source>
        <dbReference type="SAM" id="Phobius"/>
    </source>
</evidence>
<evidence type="ECO:0000256" key="8">
    <source>
        <dbReference type="ARBA" id="ARBA00022990"/>
    </source>
</evidence>
<evidence type="ECO:0000256" key="5">
    <source>
        <dbReference type="ARBA" id="ARBA00022692"/>
    </source>
</evidence>
<dbReference type="GO" id="GO:0045259">
    <property type="term" value="C:proton-transporting ATP synthase complex"/>
    <property type="evidence" value="ECO:0007669"/>
    <property type="project" value="UniProtKB-KW"/>
</dbReference>
<dbReference type="PANTHER" id="PTHR13722">
    <property type="entry name" value="ATP SYNTHASE PROTEIN 8"/>
    <property type="match status" value="1"/>
</dbReference>
<keyword evidence="7 14" id="KW-1133">Transmembrane helix</keyword>
<feature type="transmembrane region" description="Helical" evidence="14">
    <location>
        <begin position="6"/>
        <end position="26"/>
    </location>
</feature>
<name>Q70XJ4_RHYRA</name>
<comment type="subcellular location">
    <subcellularLocation>
        <location evidence="1 13">Mitochondrion membrane</location>
        <topology evidence="1 13">Single-pass membrane protein</topology>
    </subcellularLocation>
</comment>
<keyword evidence="11 14" id="KW-0472">Membrane</keyword>
<dbReference type="GO" id="GO:0015986">
    <property type="term" value="P:proton motive force-driven ATP synthesis"/>
    <property type="evidence" value="ECO:0007669"/>
    <property type="project" value="InterPro"/>
</dbReference>
<dbReference type="RefSeq" id="YP_003717.1">
    <property type="nucleotide sequence ID" value="NC_005829.1"/>
</dbReference>
<sequence length="69" mass="8257">MPQLDTSTWFMTITLMIIGLFCIFQLKMLNQTMINITPQDKQIFTKKETLPWENKWTKIYLPHLLPLQS</sequence>
<evidence type="ECO:0000256" key="4">
    <source>
        <dbReference type="ARBA" id="ARBA00022547"/>
    </source>
</evidence>
<dbReference type="CTD" id="4509"/>
<evidence type="ECO:0000256" key="1">
    <source>
        <dbReference type="ARBA" id="ARBA00004304"/>
    </source>
</evidence>
<keyword evidence="5 13" id="KW-0812">Transmembrane</keyword>
<dbReference type="InterPro" id="IPR001421">
    <property type="entry name" value="ATP8_metazoa"/>
</dbReference>
<evidence type="ECO:0000256" key="10">
    <source>
        <dbReference type="ARBA" id="ARBA00023128"/>
    </source>
</evidence>
<comment type="similarity">
    <text evidence="2 13">Belongs to the ATPase protein 8 family.</text>
</comment>
<dbReference type="InterPro" id="IPR039017">
    <property type="entry name" value="ATP8_mammal"/>
</dbReference>
<evidence type="ECO:0000256" key="6">
    <source>
        <dbReference type="ARBA" id="ARBA00022781"/>
    </source>
</evidence>
<keyword evidence="3 13" id="KW-0813">Transport</keyword>
<evidence type="ECO:0000256" key="7">
    <source>
        <dbReference type="ARBA" id="ARBA00022989"/>
    </source>
</evidence>
<keyword evidence="12" id="KW-0066">ATP synthesis</keyword>
<accession>Q70XJ4</accession>
<evidence type="ECO:0000256" key="9">
    <source>
        <dbReference type="ARBA" id="ARBA00023065"/>
    </source>
</evidence>
<evidence type="ECO:0000256" key="12">
    <source>
        <dbReference type="ARBA" id="ARBA00023310"/>
    </source>
</evidence>
<evidence type="ECO:0000256" key="2">
    <source>
        <dbReference type="ARBA" id="ARBA00008892"/>
    </source>
</evidence>
<reference evidence="15" key="1">
    <citation type="journal article" date="2003" name="J. Mol. Evol.">
        <title>Radiation of marsupials after the K/T boundary: evidence from complete mitochondrial genomes.</title>
        <authorList>
            <person name="Nilsson M.A."/>
            <person name="Gullberg A."/>
            <person name="Spotorno A.E."/>
            <person name="Arnason U."/>
            <person name="Janke A."/>
        </authorList>
    </citation>
    <scope>NUCLEOTIDE SEQUENCE</scope>
</reference>
<keyword evidence="4 13" id="KW-0138">CF(0)</keyword>
<dbReference type="EMBL" id="AJ508399">
    <property type="protein sequence ID" value="CAD48217.1"/>
    <property type="molecule type" value="Genomic_DNA"/>
</dbReference>
<dbReference type="GeneID" id="2769059"/>
<dbReference type="PANTHER" id="PTHR13722:SF0">
    <property type="entry name" value="ATP SYNTHASE PROTEIN 8"/>
    <property type="match status" value="1"/>
</dbReference>
<keyword evidence="6 13" id="KW-0375">Hydrogen ion transport</keyword>
<dbReference type="GO" id="GO:0015078">
    <property type="term" value="F:proton transmembrane transporter activity"/>
    <property type="evidence" value="ECO:0007669"/>
    <property type="project" value="InterPro"/>
</dbReference>
<keyword evidence="9 13" id="KW-0406">Ion transport</keyword>
<evidence type="ECO:0000256" key="13">
    <source>
        <dbReference type="RuleBase" id="RU003661"/>
    </source>
</evidence>
<dbReference type="Pfam" id="PF00895">
    <property type="entry name" value="ATP-synt_8"/>
    <property type="match status" value="1"/>
</dbReference>
<evidence type="ECO:0000313" key="15">
    <source>
        <dbReference type="EMBL" id="CAD48217.1"/>
    </source>
</evidence>
<protein>
    <recommendedName>
        <fullName evidence="13">ATP synthase complex subunit 8</fullName>
    </recommendedName>
</protein>
<gene>
    <name evidence="15" type="primary">atp8</name>
</gene>
<dbReference type="GO" id="GO:0031966">
    <property type="term" value="C:mitochondrial membrane"/>
    <property type="evidence" value="ECO:0007669"/>
    <property type="project" value="UniProtKB-SubCell"/>
</dbReference>
<evidence type="ECO:0000256" key="11">
    <source>
        <dbReference type="ARBA" id="ARBA00023136"/>
    </source>
</evidence>